<proteinExistence type="predicted"/>
<evidence type="ECO:0000259" key="2">
    <source>
        <dbReference type="PROSITE" id="PS51502"/>
    </source>
</evidence>
<dbReference type="EMBL" id="CYSC01000041">
    <property type="protein sequence ID" value="CUH73570.1"/>
    <property type="molecule type" value="Genomic_DNA"/>
</dbReference>
<organism evidence="4 6">
    <name type="scientific">Thalassovita autumnalis</name>
    <dbReference type="NCBI Taxonomy" id="2072972"/>
    <lineage>
        <taxon>Bacteria</taxon>
        <taxon>Pseudomonadati</taxon>
        <taxon>Pseudomonadota</taxon>
        <taxon>Alphaproteobacteria</taxon>
        <taxon>Rhodobacterales</taxon>
        <taxon>Roseobacteraceae</taxon>
        <taxon>Thalassovita</taxon>
    </lineage>
</organism>
<sequence>MIRHIVLINFRAEVSEQEISQMFSALPVLQDLLPGMGAVTAGRSESPEQMERGYMHGFVVDFDSWQSLQAYQDHPQHKALGARLVAAAEGGIDGILVFDLEV</sequence>
<keyword evidence="5" id="KW-1185">Reference proteome</keyword>
<dbReference type="SUPFAM" id="SSF54909">
    <property type="entry name" value="Dimeric alpha+beta barrel"/>
    <property type="match status" value="1"/>
</dbReference>
<dbReference type="Proteomes" id="UP000051086">
    <property type="component" value="Unassembled WGS sequence"/>
</dbReference>
<dbReference type="EMBL" id="CYSB01000038">
    <property type="protein sequence ID" value="CUH69228.1"/>
    <property type="molecule type" value="Genomic_DNA"/>
</dbReference>
<dbReference type="InterPro" id="IPR011008">
    <property type="entry name" value="Dimeric_a/b-barrel"/>
</dbReference>
<evidence type="ECO:0000313" key="5">
    <source>
        <dbReference type="Proteomes" id="UP000051086"/>
    </source>
</evidence>
<comment type="subunit">
    <text evidence="1">Homodimer.</text>
</comment>
<evidence type="ECO:0000313" key="6">
    <source>
        <dbReference type="Proteomes" id="UP000051887"/>
    </source>
</evidence>
<dbReference type="InterPro" id="IPR044662">
    <property type="entry name" value="HS1/DABB1-like"/>
</dbReference>
<feature type="domain" description="Stress-response A/B barrel" evidence="2">
    <location>
        <begin position="2"/>
        <end position="100"/>
    </location>
</feature>
<dbReference type="Pfam" id="PF07876">
    <property type="entry name" value="Dabb"/>
    <property type="match status" value="1"/>
</dbReference>
<evidence type="ECO:0000313" key="3">
    <source>
        <dbReference type="EMBL" id="CUH69228.1"/>
    </source>
</evidence>
<dbReference type="OrthoDB" id="9816070at2"/>
<dbReference type="PROSITE" id="PS51502">
    <property type="entry name" value="S_R_A_B_BARREL"/>
    <property type="match status" value="1"/>
</dbReference>
<dbReference type="Proteomes" id="UP000051887">
    <property type="component" value="Unassembled WGS sequence"/>
</dbReference>
<dbReference type="SMART" id="SM00886">
    <property type="entry name" value="Dabb"/>
    <property type="match status" value="1"/>
</dbReference>
<evidence type="ECO:0000313" key="4">
    <source>
        <dbReference type="EMBL" id="CUH73570.1"/>
    </source>
</evidence>
<dbReference type="Gene3D" id="3.30.70.100">
    <property type="match status" value="1"/>
</dbReference>
<dbReference type="RefSeq" id="WP_058244721.1">
    <property type="nucleotide sequence ID" value="NZ_CYSB01000038.1"/>
</dbReference>
<dbReference type="PANTHER" id="PTHR33178:SF10">
    <property type="entry name" value="STRESS-RESPONSE A_B BARREL DOMAIN-CONTAINING PROTEIN"/>
    <property type="match status" value="1"/>
</dbReference>
<name>A0A0P1FLR7_9RHOB</name>
<reference evidence="4 6" key="2">
    <citation type="submission" date="2015-09" db="EMBL/GenBank/DDBJ databases">
        <authorList>
            <consortium name="Swine Surveillance"/>
        </authorList>
    </citation>
    <scope>NUCLEOTIDE SEQUENCE [LARGE SCALE GENOMIC DNA]</scope>
    <source>
        <strain evidence="4 6">5120</strain>
    </source>
</reference>
<accession>A0A0P1FLR7</accession>
<dbReference type="AlphaFoldDB" id="A0A0P1FLR7"/>
<dbReference type="PANTHER" id="PTHR33178">
    <property type="match status" value="1"/>
</dbReference>
<dbReference type="InterPro" id="IPR013097">
    <property type="entry name" value="Dabb"/>
</dbReference>
<reference evidence="3 5" key="1">
    <citation type="submission" date="2015-09" db="EMBL/GenBank/DDBJ databases">
        <authorList>
            <person name="Rodrigo-Torres L."/>
            <person name="Arahal D.R."/>
        </authorList>
    </citation>
    <scope>NUCLEOTIDE SEQUENCE [LARGE SCALE GENOMIC DNA]</scope>
    <source>
        <strain evidence="3 5">CECT 5118</strain>
    </source>
</reference>
<gene>
    <name evidence="3" type="ORF">TL5118_03187</name>
    <name evidence="4" type="ORF">TL5120_03381</name>
</gene>
<protein>
    <submittedName>
        <fullName evidence="4">Stress responsive A/B Barrel Domain protein</fullName>
    </submittedName>
</protein>
<evidence type="ECO:0000256" key="1">
    <source>
        <dbReference type="ARBA" id="ARBA00011738"/>
    </source>
</evidence>